<organism evidence="2">
    <name type="scientific">freshwater metagenome</name>
    <dbReference type="NCBI Taxonomy" id="449393"/>
    <lineage>
        <taxon>unclassified sequences</taxon>
        <taxon>metagenomes</taxon>
        <taxon>ecological metagenomes</taxon>
    </lineage>
</organism>
<dbReference type="Pfam" id="PF13193">
    <property type="entry name" value="AMP-binding_C"/>
    <property type="match status" value="1"/>
</dbReference>
<dbReference type="Gene3D" id="3.30.300.30">
    <property type="match status" value="1"/>
</dbReference>
<proteinExistence type="predicted"/>
<dbReference type="SUPFAM" id="SSF56801">
    <property type="entry name" value="Acetyl-CoA synthetase-like"/>
    <property type="match status" value="1"/>
</dbReference>
<gene>
    <name evidence="2" type="ORF">UFOPK3197_00988</name>
</gene>
<name>A0A6J7AGH1_9ZZZZ</name>
<dbReference type="AlphaFoldDB" id="A0A6J7AGH1"/>
<dbReference type="PANTHER" id="PTHR42921">
    <property type="entry name" value="ACETOACETYL-COA SYNTHETASE"/>
    <property type="match status" value="1"/>
</dbReference>
<evidence type="ECO:0000313" key="2">
    <source>
        <dbReference type="EMBL" id="CAB4831907.1"/>
    </source>
</evidence>
<reference evidence="2" key="1">
    <citation type="submission" date="2020-05" db="EMBL/GenBank/DDBJ databases">
        <authorList>
            <person name="Chiriac C."/>
            <person name="Salcher M."/>
            <person name="Ghai R."/>
            <person name="Kavagutti S V."/>
        </authorList>
    </citation>
    <scope>NUCLEOTIDE SEQUENCE</scope>
</reference>
<dbReference type="GO" id="GO:0030729">
    <property type="term" value="F:acetoacetate-CoA ligase activity"/>
    <property type="evidence" value="ECO:0007669"/>
    <property type="project" value="TreeGrafter"/>
</dbReference>
<evidence type="ECO:0000259" key="1">
    <source>
        <dbReference type="Pfam" id="PF13193"/>
    </source>
</evidence>
<dbReference type="PANTHER" id="PTHR42921:SF1">
    <property type="entry name" value="ACETOACETYL-COA SYNTHETASE"/>
    <property type="match status" value="1"/>
</dbReference>
<dbReference type="EMBL" id="CAFABI010000122">
    <property type="protein sequence ID" value="CAB4831907.1"/>
    <property type="molecule type" value="Genomic_DNA"/>
</dbReference>
<sequence>MRIGTGEIYLALESVPEVSEALVFTQPWDGDERIVLLVIAANPDINQSEVIERIKKTVRTACSPRHVPAQIYFARELPRTFNGKLAEVAVADLAHARPIRNLTALINPGVLDEIAALITVP</sequence>
<protein>
    <submittedName>
        <fullName evidence="2">Unannotated protein</fullName>
    </submittedName>
</protein>
<dbReference type="InterPro" id="IPR025110">
    <property type="entry name" value="AMP-bd_C"/>
</dbReference>
<accession>A0A6J7AGH1</accession>
<dbReference type="InterPro" id="IPR045851">
    <property type="entry name" value="AMP-bd_C_sf"/>
</dbReference>
<feature type="domain" description="AMP-binding enzyme C-terminal" evidence="1">
    <location>
        <begin position="11"/>
        <end position="84"/>
    </location>
</feature>